<keyword evidence="1" id="KW-1133">Transmembrane helix</keyword>
<feature type="transmembrane region" description="Helical" evidence="1">
    <location>
        <begin position="21"/>
        <end position="47"/>
    </location>
</feature>
<dbReference type="RefSeq" id="WP_123926990.1">
    <property type="nucleotide sequence ID" value="NZ_CP033896.1"/>
</dbReference>
<dbReference type="InterPro" id="IPR017195">
    <property type="entry name" value="ABC_thiamin-permease_prd"/>
</dbReference>
<evidence type="ECO:0000256" key="1">
    <source>
        <dbReference type="SAM" id="Phobius"/>
    </source>
</evidence>
<keyword evidence="1" id="KW-0472">Membrane</keyword>
<reference evidence="2 3" key="1">
    <citation type="submission" date="2018-11" db="EMBL/GenBank/DDBJ databases">
        <authorList>
            <person name="Kleinhagauer T."/>
            <person name="Glaeser S.P."/>
            <person name="Spergser J."/>
            <person name="Ruckert C."/>
            <person name="Kaempfer P."/>
            <person name="Busse H.-J."/>
        </authorList>
    </citation>
    <scope>NUCLEOTIDE SEQUENCE [LARGE SCALE GENOMIC DNA]</scope>
    <source>
        <strain evidence="2 3">200CH</strain>
    </source>
</reference>
<dbReference type="EMBL" id="CP033896">
    <property type="protein sequence ID" value="AZA13201.1"/>
    <property type="molecule type" value="Genomic_DNA"/>
</dbReference>
<feature type="transmembrane region" description="Helical" evidence="1">
    <location>
        <begin position="138"/>
        <end position="157"/>
    </location>
</feature>
<sequence>MSTPTYSSSSAATPTVSRTPALRWTVADILIATVLGIAAGLIFWVYNGPGYAWYEAFNAITPGLGGLATGPWLFAAVLGALAIRKPGAAIYCEVVAASVSAGLGNNWGIATLYSGIAQGIGAELIILAFLYRRFGLAVAALAGAGAGLGAWTLEFFMGNAAKTVQFNVTYLVCNLISGLLIAGVLTFFITRALVAAGALDRVRAGRDNTVRV</sequence>
<proteinExistence type="predicted"/>
<keyword evidence="3" id="KW-1185">Reference proteome</keyword>
<dbReference type="Pfam" id="PF09819">
    <property type="entry name" value="ABC_cobalt"/>
    <property type="match status" value="1"/>
</dbReference>
<gene>
    <name evidence="2" type="primary">ykoE</name>
    <name evidence="2" type="ORF">CCHOA_03960</name>
</gene>
<accession>A0A3G6J532</accession>
<protein>
    <submittedName>
        <fullName evidence="2">HMP/thiamine permease protein YkoE</fullName>
    </submittedName>
</protein>
<dbReference type="OrthoDB" id="8017424at2"/>
<evidence type="ECO:0000313" key="3">
    <source>
        <dbReference type="Proteomes" id="UP000269019"/>
    </source>
</evidence>
<dbReference type="PIRSF" id="PIRSF037394">
    <property type="entry name" value="ABC_thiamine-permease_YkoE_prd"/>
    <property type="match status" value="1"/>
</dbReference>
<dbReference type="Proteomes" id="UP000269019">
    <property type="component" value="Chromosome"/>
</dbReference>
<feature type="transmembrane region" description="Helical" evidence="1">
    <location>
        <begin position="169"/>
        <end position="194"/>
    </location>
</feature>
<dbReference type="AlphaFoldDB" id="A0A3G6J532"/>
<evidence type="ECO:0000313" key="2">
    <source>
        <dbReference type="EMBL" id="AZA13201.1"/>
    </source>
</evidence>
<name>A0A3G6J532_9CORY</name>
<dbReference type="KEGG" id="ccho:CCHOA_03960"/>
<organism evidence="2 3">
    <name type="scientific">Corynebacterium choanae</name>
    <dbReference type="NCBI Taxonomy" id="1862358"/>
    <lineage>
        <taxon>Bacteria</taxon>
        <taxon>Bacillati</taxon>
        <taxon>Actinomycetota</taxon>
        <taxon>Actinomycetes</taxon>
        <taxon>Mycobacteriales</taxon>
        <taxon>Corynebacteriaceae</taxon>
        <taxon>Corynebacterium</taxon>
    </lineage>
</organism>
<feature type="transmembrane region" description="Helical" evidence="1">
    <location>
        <begin position="110"/>
        <end position="131"/>
    </location>
</feature>
<feature type="transmembrane region" description="Helical" evidence="1">
    <location>
        <begin position="59"/>
        <end position="81"/>
    </location>
</feature>
<keyword evidence="1" id="KW-0812">Transmembrane</keyword>